<accession>A0ABY5M288</accession>
<reference evidence="2" key="1">
    <citation type="submission" date="2022-06" db="EMBL/GenBank/DDBJ databases">
        <title>Nostosin G and Spiroidesin B from the Cyanobacterium Dolichospermum sp. NIES-1697.</title>
        <authorList>
            <person name="Phan C.-S."/>
            <person name="Mehjabin J.J."/>
            <person name="Anas A.R.J."/>
            <person name="Hayasaka M."/>
            <person name="Onoki R."/>
            <person name="Wang J."/>
            <person name="Umezawa T."/>
            <person name="Washio K."/>
            <person name="Morikawa M."/>
            <person name="Okino T."/>
        </authorList>
    </citation>
    <scope>NUCLEOTIDE SEQUENCE</scope>
    <source>
        <strain evidence="2">NIES-1697</strain>
    </source>
</reference>
<dbReference type="RefSeq" id="WP_257121885.1">
    <property type="nucleotide sequence ID" value="NZ_CP099464.1"/>
</dbReference>
<organism evidence="2 3">
    <name type="scientific">Dolichospermum heterosporum TAC447</name>
    <dbReference type="NCBI Taxonomy" id="747523"/>
    <lineage>
        <taxon>Bacteria</taxon>
        <taxon>Bacillati</taxon>
        <taxon>Cyanobacteriota</taxon>
        <taxon>Cyanophyceae</taxon>
        <taxon>Nostocales</taxon>
        <taxon>Aphanizomenonaceae</taxon>
        <taxon>Dolichospermum</taxon>
        <taxon>Dolichospermum heterosporum</taxon>
    </lineage>
</organism>
<dbReference type="InterPro" id="IPR018891">
    <property type="entry name" value="AIPR_C"/>
</dbReference>
<evidence type="ECO:0000259" key="1">
    <source>
        <dbReference type="Pfam" id="PF10592"/>
    </source>
</evidence>
<keyword evidence="3" id="KW-1185">Reference proteome</keyword>
<feature type="domain" description="Abortive phage infection protein C-terminal" evidence="1">
    <location>
        <begin position="259"/>
        <end position="535"/>
    </location>
</feature>
<protein>
    <submittedName>
        <fullName evidence="2">AIPR family protein</fullName>
    </submittedName>
</protein>
<dbReference type="Proteomes" id="UP001057561">
    <property type="component" value="Chromosome"/>
</dbReference>
<evidence type="ECO:0000313" key="3">
    <source>
        <dbReference type="Proteomes" id="UP001057561"/>
    </source>
</evidence>
<dbReference type="Pfam" id="PF10592">
    <property type="entry name" value="AIPR"/>
    <property type="match status" value="1"/>
</dbReference>
<name>A0ABY5M288_9CYAN</name>
<evidence type="ECO:0000313" key="2">
    <source>
        <dbReference type="EMBL" id="UUO17147.1"/>
    </source>
</evidence>
<sequence>MKSLIFQFHTLIQQRPQLQIMNINASIIDQRLQSVTDAIRQRAAEELNINDAGKLKSLAFVYFCVQTILDLEDAHTFDCLTEGGGDFGVDAMHISEEYDGEFTVSLFQVKYVNNLEGKTNFPENGITALINAIRFLFDPTAKLEHINQRLLAKVEEVRSLIRDGYILQVRALACNNGIKWNDSSQEAIDRSGFGDQVTWEHINHEHLINILQASKPVKDTLQLSGKAVVEDMNFSRVLVGRISITEIAALIERHGERLLERNIRRYLGLQGNRVNEGIRDTLNSDEKNNFYFYNNGITLTCNSFSYNALQNGDYQVRVENLQIINGGQTCITIFKTLQQLNLFPQNTPAYVLVRLYQLPTDNDDLVQKITYATNSQNPVDLRDLRANDQLQQRLEMDIKQLGFNYRRKRSDTGTKSTDITSGVAAEAILSVWRQKPHQAKFFTREHFGKLYNVVFTEHLNGAQAIIAVQLYRIAENRRKRPHPNDPACVRYASCFIAMQMGKRLLKRMNLQMKEINHRNFEDANQLINQYGEDYFNHSVRDVQKALQALYGNQEISLQQLSATFRRGDLIEKLQQMEIP</sequence>
<gene>
    <name evidence="2" type="ORF">NG743_09200</name>
</gene>
<proteinExistence type="predicted"/>
<dbReference type="EMBL" id="CP099464">
    <property type="protein sequence ID" value="UUO17147.1"/>
    <property type="molecule type" value="Genomic_DNA"/>
</dbReference>